<dbReference type="InterPro" id="IPR012340">
    <property type="entry name" value="NA-bd_OB-fold"/>
</dbReference>
<evidence type="ECO:0000256" key="1">
    <source>
        <dbReference type="SAM" id="MobiDB-lite"/>
    </source>
</evidence>
<dbReference type="Proteomes" id="UP000398389">
    <property type="component" value="Unassembled WGS sequence"/>
</dbReference>
<name>A0A5E8BYR2_9ASCO</name>
<dbReference type="GeneID" id="43583026"/>
<feature type="compositionally biased region" description="Basic residues" evidence="1">
    <location>
        <begin position="138"/>
        <end position="147"/>
    </location>
</feature>
<dbReference type="EMBL" id="CABVLU010000003">
    <property type="protein sequence ID" value="VVT54707.1"/>
    <property type="molecule type" value="Genomic_DNA"/>
</dbReference>
<accession>A0A5E8BYR2</accession>
<reference evidence="2 3" key="1">
    <citation type="submission" date="2019-09" db="EMBL/GenBank/DDBJ databases">
        <authorList>
            <person name="Brejova B."/>
        </authorList>
    </citation>
    <scope>NUCLEOTIDE SEQUENCE [LARGE SCALE GENOMIC DNA]</scope>
</reference>
<feature type="region of interest" description="Disordered" evidence="1">
    <location>
        <begin position="106"/>
        <end position="192"/>
    </location>
</feature>
<feature type="compositionally biased region" description="Low complexity" evidence="1">
    <location>
        <begin position="164"/>
        <end position="183"/>
    </location>
</feature>
<dbReference type="Gene3D" id="2.40.50.140">
    <property type="entry name" value="Nucleic acid-binding proteins"/>
    <property type="match status" value="1"/>
</dbReference>
<dbReference type="OrthoDB" id="1738325at2759"/>
<dbReference type="RefSeq" id="XP_031854817.1">
    <property type="nucleotide sequence ID" value="XM_031998926.1"/>
</dbReference>
<proteinExistence type="predicted"/>
<evidence type="ECO:0000313" key="3">
    <source>
        <dbReference type="Proteomes" id="UP000398389"/>
    </source>
</evidence>
<dbReference type="AlphaFoldDB" id="A0A5E8BYR2"/>
<organism evidence="2 3">
    <name type="scientific">Magnusiomyces paraingens</name>
    <dbReference type="NCBI Taxonomy" id="2606893"/>
    <lineage>
        <taxon>Eukaryota</taxon>
        <taxon>Fungi</taxon>
        <taxon>Dikarya</taxon>
        <taxon>Ascomycota</taxon>
        <taxon>Saccharomycotina</taxon>
        <taxon>Dipodascomycetes</taxon>
        <taxon>Dipodascales</taxon>
        <taxon>Dipodascaceae</taxon>
        <taxon>Magnusiomyces</taxon>
    </lineage>
</organism>
<gene>
    <name evidence="2" type="ORF">SAPINGB_P004211</name>
</gene>
<sequence length="216" mass="24088">MGRKAEQLYQAGTAPPETLDVGEFVAQVLRPRGNSAYDVSVPESTTAMVRQLLRIPEKYAEDQPLTLIVDMPPKFRNTLFVKRGGYVLVGLKDDLELVYPGAAVEREKEDQQQQQPQEQLPDPELEQVTEVKEEATKKPAKSKKPRGKQPNPLKQQLKLHGTLKPKPTSGTTTPGTSASSASKPKTHETIAVGEIVAVVMRGAREWHKRAWWPVEY</sequence>
<dbReference type="SUPFAM" id="SSF50249">
    <property type="entry name" value="Nucleic acid-binding proteins"/>
    <property type="match status" value="1"/>
</dbReference>
<keyword evidence="3" id="KW-1185">Reference proteome</keyword>
<evidence type="ECO:0000313" key="2">
    <source>
        <dbReference type="EMBL" id="VVT54707.1"/>
    </source>
</evidence>
<protein>
    <submittedName>
        <fullName evidence="2">Uncharacterized protein</fullName>
    </submittedName>
</protein>